<dbReference type="Proteomes" id="UP000298663">
    <property type="component" value="Unassembled WGS sequence"/>
</dbReference>
<dbReference type="Pfam" id="PF23469">
    <property type="entry name" value="KH_12"/>
    <property type="match status" value="1"/>
</dbReference>
<dbReference type="InterPro" id="IPR056149">
    <property type="entry name" value="PRP5/DDX46/KHDC4_KH"/>
</dbReference>
<dbReference type="AlphaFoldDB" id="A0A4U5NBX4"/>
<evidence type="ECO:0000313" key="3">
    <source>
        <dbReference type="EMBL" id="TKR80022.1"/>
    </source>
</evidence>
<organism evidence="3 4">
    <name type="scientific">Steinernema carpocapsae</name>
    <name type="common">Entomopathogenic nematode</name>
    <dbReference type="NCBI Taxonomy" id="34508"/>
    <lineage>
        <taxon>Eukaryota</taxon>
        <taxon>Metazoa</taxon>
        <taxon>Ecdysozoa</taxon>
        <taxon>Nematoda</taxon>
        <taxon>Chromadorea</taxon>
        <taxon>Rhabditida</taxon>
        <taxon>Tylenchina</taxon>
        <taxon>Panagrolaimomorpha</taxon>
        <taxon>Strongyloidoidea</taxon>
        <taxon>Steinernematidae</taxon>
        <taxon>Steinernema</taxon>
    </lineage>
</organism>
<dbReference type="GO" id="GO:0003723">
    <property type="term" value="F:RNA binding"/>
    <property type="evidence" value="ECO:0007669"/>
    <property type="project" value="InterPro"/>
</dbReference>
<dbReference type="GO" id="GO:0005634">
    <property type="term" value="C:nucleus"/>
    <property type="evidence" value="ECO:0007669"/>
    <property type="project" value="InterPro"/>
</dbReference>
<keyword evidence="4" id="KW-1185">Reference proteome</keyword>
<name>A0A4U5NBX4_STECR</name>
<evidence type="ECO:0000313" key="4">
    <source>
        <dbReference type="Proteomes" id="UP000298663"/>
    </source>
</evidence>
<comment type="caution">
    <text evidence="3">The sequence shown here is derived from an EMBL/GenBank/DDBJ whole genome shotgun (WGS) entry which is preliminary data.</text>
</comment>
<reference evidence="3 4" key="1">
    <citation type="journal article" date="2015" name="Genome Biol.">
        <title>Comparative genomics of Steinernema reveals deeply conserved gene regulatory networks.</title>
        <authorList>
            <person name="Dillman A.R."/>
            <person name="Macchietto M."/>
            <person name="Porter C.F."/>
            <person name="Rogers A."/>
            <person name="Williams B."/>
            <person name="Antoshechkin I."/>
            <person name="Lee M.M."/>
            <person name="Goodwin Z."/>
            <person name="Lu X."/>
            <person name="Lewis E.E."/>
            <person name="Goodrich-Blair H."/>
            <person name="Stock S.P."/>
            <person name="Adams B.J."/>
            <person name="Sternberg P.W."/>
            <person name="Mortazavi A."/>
        </authorList>
    </citation>
    <scope>NUCLEOTIDE SEQUENCE [LARGE SCALE GENOMIC DNA]</scope>
    <source>
        <strain evidence="3 4">ALL</strain>
    </source>
</reference>
<dbReference type="EMBL" id="AZBU02000004">
    <property type="protein sequence ID" value="TKR80022.1"/>
    <property type="molecule type" value="Genomic_DNA"/>
</dbReference>
<dbReference type="PANTHER" id="PTHR15744">
    <property type="entry name" value="BLOM7"/>
    <property type="match status" value="1"/>
</dbReference>
<reference evidence="3 4" key="2">
    <citation type="journal article" date="2019" name="G3 (Bethesda)">
        <title>Hybrid Assembly of the Genome of the Entomopathogenic Nematode Steinernema carpocapsae Identifies the X-Chromosome.</title>
        <authorList>
            <person name="Serra L."/>
            <person name="Macchietto M."/>
            <person name="Macias-Munoz A."/>
            <person name="McGill C.J."/>
            <person name="Rodriguez I.M."/>
            <person name="Rodriguez B."/>
            <person name="Murad R."/>
            <person name="Mortazavi A."/>
        </authorList>
    </citation>
    <scope>NUCLEOTIDE SEQUENCE [LARGE SCALE GENOMIC DNA]</scope>
    <source>
        <strain evidence="3 4">ALL</strain>
    </source>
</reference>
<feature type="region of interest" description="Disordered" evidence="1">
    <location>
        <begin position="38"/>
        <end position="60"/>
    </location>
</feature>
<evidence type="ECO:0000259" key="2">
    <source>
        <dbReference type="Pfam" id="PF23469"/>
    </source>
</evidence>
<dbReference type="OrthoDB" id="5851155at2759"/>
<protein>
    <recommendedName>
        <fullName evidence="2">ATP-dependent RNA helicase PRP5/DDX46/KHDC4 KH domain-containing protein</fullName>
    </recommendedName>
</protein>
<feature type="compositionally biased region" description="Gly residues" evidence="1">
    <location>
        <begin position="40"/>
        <end position="49"/>
    </location>
</feature>
<accession>A0A4U5NBX4</accession>
<dbReference type="PANTHER" id="PTHR15744:SF0">
    <property type="entry name" value="KH HOMOLOGY DOMAIN-CONTAINING PROTEIN 4"/>
    <property type="match status" value="1"/>
</dbReference>
<dbReference type="STRING" id="34508.A0A4U5NBX4"/>
<evidence type="ECO:0000256" key="1">
    <source>
        <dbReference type="SAM" id="MobiDB-lite"/>
    </source>
</evidence>
<proteinExistence type="predicted"/>
<feature type="compositionally biased region" description="Basic and acidic residues" evidence="1">
    <location>
        <begin position="112"/>
        <end position="123"/>
    </location>
</feature>
<dbReference type="InterPro" id="IPR031121">
    <property type="entry name" value="RIK/BLOM7"/>
</dbReference>
<sequence length="304" mass="33479">MAGEVCRAFETAGVVPPPEVKQIWEKFKEQMAAEGKEVHVGGGGFGGSGFKYDSNEEETEANKKRMAKIVHNMETGNDADNDADIEQQLSCIFRSKRRVVDGSTLNSGSASKNKEAAPSDDKMEKARQVAAMLAKNKQLGATIAVQKDATALTAEAVMRGGEAVPVALSATSIAKQKAEQLNERLNYMPTEVIPGIEKGEALRYFVDELEINDFPQQVRYKICSRDSMTQIQDYADVGISVKGSYYPANKEPKEGEKKLYLFLEARDELSLNRAKEEIIRIVKEAFRTLAAQSARGGPMGRYRV</sequence>
<gene>
    <name evidence="3" type="ORF">L596_014160</name>
</gene>
<feature type="domain" description="ATP-dependent RNA helicase PRP5/DDX46/KHDC4 KH" evidence="2">
    <location>
        <begin position="207"/>
        <end position="283"/>
    </location>
</feature>
<feature type="region of interest" description="Disordered" evidence="1">
    <location>
        <begin position="102"/>
        <end position="123"/>
    </location>
</feature>